<reference evidence="2 3" key="1">
    <citation type="journal article" date="2021" name="BMC Genomics">
        <title>Datura genome reveals duplications of psychoactive alkaloid biosynthetic genes and high mutation rate following tissue culture.</title>
        <authorList>
            <person name="Rajewski A."/>
            <person name="Carter-House D."/>
            <person name="Stajich J."/>
            <person name="Litt A."/>
        </authorList>
    </citation>
    <scope>NUCLEOTIDE SEQUENCE [LARGE SCALE GENOMIC DNA]</scope>
    <source>
        <strain evidence="2">AR-01</strain>
    </source>
</reference>
<comment type="caution">
    <text evidence="2">The sequence shown here is derived from an EMBL/GenBank/DDBJ whole genome shotgun (WGS) entry which is preliminary data.</text>
</comment>
<proteinExistence type="predicted"/>
<evidence type="ECO:0000313" key="2">
    <source>
        <dbReference type="EMBL" id="MCD9643495.1"/>
    </source>
</evidence>
<evidence type="ECO:0000256" key="1">
    <source>
        <dbReference type="SAM" id="MobiDB-lite"/>
    </source>
</evidence>
<dbReference type="EMBL" id="JACEIK010003905">
    <property type="protein sequence ID" value="MCD9643495.1"/>
    <property type="molecule type" value="Genomic_DNA"/>
</dbReference>
<sequence length="180" mass="20471">MMALLRREGSIHAIDGKYPDGTSNSDKDKIEGDALSVIKLSLAPNVLCKCDIENSMMYSKEPISLEQVRQAFNSCDVWRHFEGDKDDEARSENNEQVDLNKEKDQETQVDESKDAELEEFVVNESYTIAKGRDKRQIQRSERLIEQANLITYVFVAAEEEIKDLEPSLYVEATSCKGSIQ</sequence>
<feature type="region of interest" description="Disordered" evidence="1">
    <location>
        <begin position="83"/>
        <end position="113"/>
    </location>
</feature>
<keyword evidence="3" id="KW-1185">Reference proteome</keyword>
<gene>
    <name evidence="2" type="ORF">HAX54_031060</name>
</gene>
<organism evidence="2 3">
    <name type="scientific">Datura stramonium</name>
    <name type="common">Jimsonweed</name>
    <name type="synonym">Common thornapple</name>
    <dbReference type="NCBI Taxonomy" id="4076"/>
    <lineage>
        <taxon>Eukaryota</taxon>
        <taxon>Viridiplantae</taxon>
        <taxon>Streptophyta</taxon>
        <taxon>Embryophyta</taxon>
        <taxon>Tracheophyta</taxon>
        <taxon>Spermatophyta</taxon>
        <taxon>Magnoliopsida</taxon>
        <taxon>eudicotyledons</taxon>
        <taxon>Gunneridae</taxon>
        <taxon>Pentapetalae</taxon>
        <taxon>asterids</taxon>
        <taxon>lamiids</taxon>
        <taxon>Solanales</taxon>
        <taxon>Solanaceae</taxon>
        <taxon>Solanoideae</taxon>
        <taxon>Datureae</taxon>
        <taxon>Datura</taxon>
    </lineage>
</organism>
<accession>A0ABS8VBC8</accession>
<dbReference type="Proteomes" id="UP000823775">
    <property type="component" value="Unassembled WGS sequence"/>
</dbReference>
<protein>
    <submittedName>
        <fullName evidence="2">Uncharacterized protein</fullName>
    </submittedName>
</protein>
<name>A0ABS8VBC8_DATST</name>
<evidence type="ECO:0000313" key="3">
    <source>
        <dbReference type="Proteomes" id="UP000823775"/>
    </source>
</evidence>